<dbReference type="Proteomes" id="UP000295023">
    <property type="component" value="Unassembled WGS sequence"/>
</dbReference>
<reference evidence="2 3" key="1">
    <citation type="submission" date="2019-03" db="EMBL/GenBank/DDBJ databases">
        <title>Paracraurococcus aquatilis NE82 genome sequence.</title>
        <authorList>
            <person name="Zhao Y."/>
            <person name="Du Z."/>
        </authorList>
    </citation>
    <scope>NUCLEOTIDE SEQUENCE [LARGE SCALE GENOMIC DNA]</scope>
    <source>
        <strain evidence="2 3">NE82</strain>
    </source>
</reference>
<proteinExistence type="predicted"/>
<name>A0A4R4D4Q9_9PROT</name>
<comment type="caution">
    <text evidence="2">The sequence shown here is derived from an EMBL/GenBank/DDBJ whole genome shotgun (WGS) entry which is preliminary data.</text>
</comment>
<dbReference type="InterPro" id="IPR003111">
    <property type="entry name" value="Lon_prtase_N"/>
</dbReference>
<dbReference type="SMART" id="SM00464">
    <property type="entry name" value="LON"/>
    <property type="match status" value="1"/>
</dbReference>
<evidence type="ECO:0000313" key="3">
    <source>
        <dbReference type="Proteomes" id="UP000295023"/>
    </source>
</evidence>
<protein>
    <submittedName>
        <fullName evidence="2">Peptidase S16</fullName>
    </submittedName>
</protein>
<organism evidence="2 3">
    <name type="scientific">Roseicella aquatilis</name>
    <dbReference type="NCBI Taxonomy" id="2527868"/>
    <lineage>
        <taxon>Bacteria</taxon>
        <taxon>Pseudomonadati</taxon>
        <taxon>Pseudomonadota</taxon>
        <taxon>Alphaproteobacteria</taxon>
        <taxon>Acetobacterales</taxon>
        <taxon>Roseomonadaceae</taxon>
        <taxon>Roseicella</taxon>
    </lineage>
</organism>
<evidence type="ECO:0000259" key="1">
    <source>
        <dbReference type="PROSITE" id="PS51787"/>
    </source>
</evidence>
<dbReference type="AlphaFoldDB" id="A0A4R4D4Q9"/>
<dbReference type="PANTHER" id="PTHR46732:SF8">
    <property type="entry name" value="ATP-DEPENDENT PROTEASE LA (LON) DOMAIN PROTEIN"/>
    <property type="match status" value="1"/>
</dbReference>
<dbReference type="PANTHER" id="PTHR46732">
    <property type="entry name" value="ATP-DEPENDENT PROTEASE LA (LON) DOMAIN PROTEIN"/>
    <property type="match status" value="1"/>
</dbReference>
<dbReference type="SUPFAM" id="SSF88697">
    <property type="entry name" value="PUA domain-like"/>
    <property type="match status" value="1"/>
</dbReference>
<dbReference type="EMBL" id="SKBM01000028">
    <property type="protein sequence ID" value="TCZ55264.1"/>
    <property type="molecule type" value="Genomic_DNA"/>
</dbReference>
<evidence type="ECO:0000313" key="2">
    <source>
        <dbReference type="EMBL" id="TCZ55264.1"/>
    </source>
</evidence>
<dbReference type="PROSITE" id="PS51787">
    <property type="entry name" value="LON_N"/>
    <property type="match status" value="1"/>
</dbReference>
<dbReference type="InterPro" id="IPR015947">
    <property type="entry name" value="PUA-like_sf"/>
</dbReference>
<dbReference type="Gene3D" id="2.30.130.40">
    <property type="entry name" value="LON domain-like"/>
    <property type="match status" value="1"/>
</dbReference>
<feature type="domain" description="Lon N-terminal" evidence="1">
    <location>
        <begin position="15"/>
        <end position="209"/>
    </location>
</feature>
<dbReference type="OrthoDB" id="9806457at2"/>
<keyword evidence="3" id="KW-1185">Reference proteome</keyword>
<dbReference type="RefSeq" id="WP_132294818.1">
    <property type="nucleotide sequence ID" value="NZ_SKBM01000028.1"/>
</dbReference>
<accession>A0A4R4D4Q9</accession>
<dbReference type="Pfam" id="PF02190">
    <property type="entry name" value="LON_substr_bdg"/>
    <property type="match status" value="1"/>
</dbReference>
<sequence length="225" mass="24481">MAAFHPTLAELPTEIAVFPLPGALLLPGGRLPLNIFEPRYLAMTLDALANDRMFGMIQPEPGAPRGETGPGLYRIGCLGRLSSFAETEDGRLLITLTGVVRFRVAEELPMRHGYRRVRADYAGFEGDLGLAEAPVGLDRAALLGALRPFFKARGIEANWEAIEQTSDRMLVLTLAMVCPFDVREKQALLEARTPEERAGMLVALLQIGAHPEPGGGDLPLDRRPS</sequence>
<dbReference type="InterPro" id="IPR046336">
    <property type="entry name" value="Lon_prtase_N_sf"/>
</dbReference>
<gene>
    <name evidence="2" type="ORF">EXY23_22025</name>
</gene>